<keyword evidence="9 11" id="KW-0675">Receptor</keyword>
<dbReference type="Pfam" id="PF13853">
    <property type="entry name" value="7tm_4"/>
    <property type="match status" value="1"/>
</dbReference>
<dbReference type="InterPro" id="IPR000725">
    <property type="entry name" value="Olfact_rcpt"/>
</dbReference>
<dbReference type="Proteomes" id="UP000189705">
    <property type="component" value="Unplaced"/>
</dbReference>
<evidence type="ECO:0000256" key="11">
    <source>
        <dbReference type="RuleBase" id="RU000688"/>
    </source>
</evidence>
<reference evidence="15" key="1">
    <citation type="submission" date="2025-08" db="UniProtKB">
        <authorList>
            <consortium name="RefSeq"/>
        </authorList>
    </citation>
    <scope>IDENTIFICATION</scope>
</reference>
<dbReference type="SUPFAM" id="SSF81321">
    <property type="entry name" value="Family A G protein-coupled receptor-like"/>
    <property type="match status" value="1"/>
</dbReference>
<evidence type="ECO:0000313" key="15">
    <source>
        <dbReference type="RefSeq" id="XP_025050255.1"/>
    </source>
</evidence>
<dbReference type="PRINTS" id="PR00237">
    <property type="entry name" value="GPCRRHODOPSN"/>
</dbReference>
<accession>A0A3Q0FVS0</accession>
<gene>
    <name evidence="15" type="primary">LOC112548497</name>
</gene>
<keyword evidence="4 11" id="KW-0812">Transmembrane</keyword>
<proteinExistence type="inferred from homology"/>
<keyword evidence="10 11" id="KW-0807">Transducer</keyword>
<comment type="subcellular location">
    <subcellularLocation>
        <location evidence="1 12">Cell membrane</location>
        <topology evidence="1 12">Multi-pass membrane protein</topology>
    </subcellularLocation>
</comment>
<dbReference type="AlphaFoldDB" id="A0A3Q0FVS0"/>
<dbReference type="GO" id="GO:0004930">
    <property type="term" value="F:G protein-coupled receptor activity"/>
    <property type="evidence" value="ECO:0007669"/>
    <property type="project" value="UniProtKB-KW"/>
</dbReference>
<evidence type="ECO:0000259" key="13">
    <source>
        <dbReference type="PROSITE" id="PS50262"/>
    </source>
</evidence>
<feature type="domain" description="G-protein coupled receptors family 1 profile" evidence="13">
    <location>
        <begin position="39"/>
        <end position="288"/>
    </location>
</feature>
<organism evidence="14 15">
    <name type="scientific">Alligator sinensis</name>
    <name type="common">Chinese alligator</name>
    <dbReference type="NCBI Taxonomy" id="38654"/>
    <lineage>
        <taxon>Eukaryota</taxon>
        <taxon>Metazoa</taxon>
        <taxon>Chordata</taxon>
        <taxon>Craniata</taxon>
        <taxon>Vertebrata</taxon>
        <taxon>Euteleostomi</taxon>
        <taxon>Archelosauria</taxon>
        <taxon>Archosauria</taxon>
        <taxon>Crocodylia</taxon>
        <taxon>Alligatoridae</taxon>
        <taxon>Alligatorinae</taxon>
        <taxon>Alligator</taxon>
    </lineage>
</organism>
<sequence>MKNKTTVNYFVLLGISNNPYAQVFLFLVFLVIYLQTLLGNVVIMLAIRNDPHLQTPMYFFLFHLSFLDLCYSSVTVPNMLQNILTGKKTISLPGCITQMSFILLMGCTEAFILSAMAYDRYVAVCAPLHYVRIMDKRLCGQLVGGAWLISAFFSLVNTAPVLVLHFCGTNKINGLSCELPSLLALSCTETTVSQMVFLVSVLLLAFLSVPITLVSYIYIIFTILKIQSTAGRHKAFSTCSSHITVMVLYYGAVLFRYLRSSSVPSVALDRLFSIQYSVLTPMLNPIIYSLNNREVKRALRKILGKMQGKHIS</sequence>
<feature type="transmembrane region" description="Helical" evidence="12">
    <location>
        <begin position="58"/>
        <end position="76"/>
    </location>
</feature>
<dbReference type="InterPro" id="IPR017452">
    <property type="entry name" value="GPCR_Rhodpsn_7TM"/>
</dbReference>
<dbReference type="KEGG" id="asn:112548497"/>
<evidence type="ECO:0000256" key="12">
    <source>
        <dbReference type="RuleBase" id="RU363047"/>
    </source>
</evidence>
<evidence type="ECO:0000256" key="5">
    <source>
        <dbReference type="ARBA" id="ARBA00022725"/>
    </source>
</evidence>
<evidence type="ECO:0000256" key="10">
    <source>
        <dbReference type="ARBA" id="ARBA00023224"/>
    </source>
</evidence>
<evidence type="ECO:0000256" key="1">
    <source>
        <dbReference type="ARBA" id="ARBA00004651"/>
    </source>
</evidence>
<dbReference type="PROSITE" id="PS50262">
    <property type="entry name" value="G_PROTEIN_RECEP_F1_2"/>
    <property type="match status" value="1"/>
</dbReference>
<evidence type="ECO:0000256" key="8">
    <source>
        <dbReference type="ARBA" id="ARBA00023136"/>
    </source>
</evidence>
<keyword evidence="7 11" id="KW-0297">G-protein coupled receptor</keyword>
<evidence type="ECO:0000313" key="14">
    <source>
        <dbReference type="Proteomes" id="UP000189705"/>
    </source>
</evidence>
<name>A0A3Q0FVS0_ALLSI</name>
<evidence type="ECO:0000256" key="3">
    <source>
        <dbReference type="ARBA" id="ARBA00022475"/>
    </source>
</evidence>
<dbReference type="InParanoid" id="A0A3Q0FVS0"/>
<keyword evidence="8 12" id="KW-0472">Membrane</keyword>
<keyword evidence="12" id="KW-0716">Sensory transduction</keyword>
<feature type="transmembrane region" description="Helical" evidence="12">
    <location>
        <begin position="195"/>
        <end position="224"/>
    </location>
</feature>
<dbReference type="PRINTS" id="PR00245">
    <property type="entry name" value="OLFACTORYR"/>
</dbReference>
<evidence type="ECO:0000256" key="9">
    <source>
        <dbReference type="ARBA" id="ARBA00023170"/>
    </source>
</evidence>
<keyword evidence="3 12" id="KW-1003">Cell membrane</keyword>
<evidence type="ECO:0000256" key="7">
    <source>
        <dbReference type="ARBA" id="ARBA00023040"/>
    </source>
</evidence>
<keyword evidence="14" id="KW-1185">Reference proteome</keyword>
<dbReference type="RefSeq" id="XP_025050255.1">
    <property type="nucleotide sequence ID" value="XM_025194470.1"/>
</dbReference>
<feature type="transmembrane region" description="Helical" evidence="12">
    <location>
        <begin position="138"/>
        <end position="156"/>
    </location>
</feature>
<evidence type="ECO:0000256" key="4">
    <source>
        <dbReference type="ARBA" id="ARBA00022692"/>
    </source>
</evidence>
<dbReference type="Gene3D" id="1.20.1070.10">
    <property type="entry name" value="Rhodopsin 7-helix transmembrane proteins"/>
    <property type="match status" value="1"/>
</dbReference>
<keyword evidence="6 12" id="KW-1133">Transmembrane helix</keyword>
<dbReference type="CDD" id="cd15229">
    <property type="entry name" value="7tmA_OR8S1-like"/>
    <property type="match status" value="1"/>
</dbReference>
<keyword evidence="5 12" id="KW-0552">Olfaction</keyword>
<dbReference type="GO" id="GO:0005886">
    <property type="term" value="C:plasma membrane"/>
    <property type="evidence" value="ECO:0007669"/>
    <property type="project" value="UniProtKB-SubCell"/>
</dbReference>
<dbReference type="PANTHER" id="PTHR26452">
    <property type="entry name" value="OLFACTORY RECEPTOR"/>
    <property type="match status" value="1"/>
</dbReference>
<dbReference type="FunFam" id="1.20.1070.10:FF:000015">
    <property type="entry name" value="Olfactory receptor"/>
    <property type="match status" value="1"/>
</dbReference>
<comment type="similarity">
    <text evidence="2 11">Belongs to the G-protein coupled receptor 1 family.</text>
</comment>
<feature type="transmembrane region" description="Helical" evidence="12">
    <location>
        <begin position="236"/>
        <end position="258"/>
    </location>
</feature>
<protein>
    <recommendedName>
        <fullName evidence="12">Olfactory receptor</fullName>
    </recommendedName>
</protein>
<dbReference type="GeneID" id="112548497"/>
<feature type="transmembrane region" description="Helical" evidence="12">
    <location>
        <begin position="96"/>
        <end position="118"/>
    </location>
</feature>
<dbReference type="GO" id="GO:0004984">
    <property type="term" value="F:olfactory receptor activity"/>
    <property type="evidence" value="ECO:0007669"/>
    <property type="project" value="InterPro"/>
</dbReference>
<dbReference type="InterPro" id="IPR000276">
    <property type="entry name" value="GPCR_Rhodpsn"/>
</dbReference>
<dbReference type="InterPro" id="IPR050516">
    <property type="entry name" value="Olfactory_GPCR"/>
</dbReference>
<evidence type="ECO:0000256" key="6">
    <source>
        <dbReference type="ARBA" id="ARBA00022989"/>
    </source>
</evidence>
<dbReference type="PROSITE" id="PS00237">
    <property type="entry name" value="G_PROTEIN_RECEP_F1_1"/>
    <property type="match status" value="1"/>
</dbReference>
<dbReference type="FunFam" id="1.10.1220.70:FF:000001">
    <property type="entry name" value="Olfactory receptor"/>
    <property type="match status" value="1"/>
</dbReference>
<feature type="transmembrane region" description="Helical" evidence="12">
    <location>
        <begin position="20"/>
        <end position="46"/>
    </location>
</feature>
<feature type="transmembrane region" description="Helical" evidence="12">
    <location>
        <begin position="270"/>
        <end position="291"/>
    </location>
</feature>
<evidence type="ECO:0000256" key="2">
    <source>
        <dbReference type="ARBA" id="ARBA00010663"/>
    </source>
</evidence>